<gene>
    <name evidence="1" type="ORF">J437_LFUL014821</name>
</gene>
<proteinExistence type="predicted"/>
<comment type="caution">
    <text evidence="1">The sequence shown here is derived from an EMBL/GenBank/DDBJ whole genome shotgun (WGS) entry which is preliminary data.</text>
</comment>
<dbReference type="Proteomes" id="UP000792457">
    <property type="component" value="Unassembled WGS sequence"/>
</dbReference>
<organism evidence="1 2">
    <name type="scientific">Ladona fulva</name>
    <name type="common">Scarce chaser dragonfly</name>
    <name type="synonym">Libellula fulva</name>
    <dbReference type="NCBI Taxonomy" id="123851"/>
    <lineage>
        <taxon>Eukaryota</taxon>
        <taxon>Metazoa</taxon>
        <taxon>Ecdysozoa</taxon>
        <taxon>Arthropoda</taxon>
        <taxon>Hexapoda</taxon>
        <taxon>Insecta</taxon>
        <taxon>Pterygota</taxon>
        <taxon>Palaeoptera</taxon>
        <taxon>Odonata</taxon>
        <taxon>Epiprocta</taxon>
        <taxon>Anisoptera</taxon>
        <taxon>Libelluloidea</taxon>
        <taxon>Libellulidae</taxon>
        <taxon>Ladona</taxon>
    </lineage>
</organism>
<evidence type="ECO:0000313" key="2">
    <source>
        <dbReference type="Proteomes" id="UP000792457"/>
    </source>
</evidence>
<keyword evidence="2" id="KW-1185">Reference proteome</keyword>
<dbReference type="EMBL" id="KZ310088">
    <property type="protein sequence ID" value="KAG8239846.1"/>
    <property type="molecule type" value="Genomic_DNA"/>
</dbReference>
<dbReference type="OrthoDB" id="6430792at2759"/>
<accession>A0A8K0KU78</accession>
<dbReference type="Gene3D" id="3.40.395.10">
    <property type="entry name" value="Adenoviral Proteinase, Chain A"/>
    <property type="match status" value="1"/>
</dbReference>
<protein>
    <submittedName>
        <fullName evidence="1">Uncharacterized protein</fullName>
    </submittedName>
</protein>
<name>A0A8K0KU78_LADFU</name>
<reference evidence="1" key="1">
    <citation type="submission" date="2013-04" db="EMBL/GenBank/DDBJ databases">
        <authorList>
            <person name="Qu J."/>
            <person name="Murali S.C."/>
            <person name="Bandaranaike D."/>
            <person name="Bellair M."/>
            <person name="Blankenburg K."/>
            <person name="Chao H."/>
            <person name="Dinh H."/>
            <person name="Doddapaneni H."/>
            <person name="Downs B."/>
            <person name="Dugan-Rocha S."/>
            <person name="Elkadiri S."/>
            <person name="Gnanaolivu R.D."/>
            <person name="Hernandez B."/>
            <person name="Javaid M."/>
            <person name="Jayaseelan J.C."/>
            <person name="Lee S."/>
            <person name="Li M."/>
            <person name="Ming W."/>
            <person name="Munidasa M."/>
            <person name="Muniz J."/>
            <person name="Nguyen L."/>
            <person name="Ongeri F."/>
            <person name="Osuji N."/>
            <person name="Pu L.-L."/>
            <person name="Puazo M."/>
            <person name="Qu C."/>
            <person name="Quiroz J."/>
            <person name="Raj R."/>
            <person name="Weissenberger G."/>
            <person name="Xin Y."/>
            <person name="Zou X."/>
            <person name="Han Y."/>
            <person name="Richards S."/>
            <person name="Worley K."/>
            <person name="Muzny D."/>
            <person name="Gibbs R."/>
        </authorList>
    </citation>
    <scope>NUCLEOTIDE SEQUENCE</scope>
    <source>
        <strain evidence="1">Sampled in the wild</strain>
    </source>
</reference>
<dbReference type="AlphaFoldDB" id="A0A8K0KU78"/>
<reference evidence="1" key="2">
    <citation type="submission" date="2017-10" db="EMBL/GenBank/DDBJ databases">
        <title>Ladona fulva Genome sequencing and assembly.</title>
        <authorList>
            <person name="Murali S."/>
            <person name="Richards S."/>
            <person name="Bandaranaike D."/>
            <person name="Bellair M."/>
            <person name="Blankenburg K."/>
            <person name="Chao H."/>
            <person name="Dinh H."/>
            <person name="Doddapaneni H."/>
            <person name="Dugan-Rocha S."/>
            <person name="Elkadiri S."/>
            <person name="Gnanaolivu R."/>
            <person name="Hernandez B."/>
            <person name="Skinner E."/>
            <person name="Javaid M."/>
            <person name="Lee S."/>
            <person name="Li M."/>
            <person name="Ming W."/>
            <person name="Munidasa M."/>
            <person name="Muniz J."/>
            <person name="Nguyen L."/>
            <person name="Hughes D."/>
            <person name="Osuji N."/>
            <person name="Pu L.-L."/>
            <person name="Puazo M."/>
            <person name="Qu C."/>
            <person name="Quiroz J."/>
            <person name="Raj R."/>
            <person name="Weissenberger G."/>
            <person name="Xin Y."/>
            <person name="Zou X."/>
            <person name="Han Y."/>
            <person name="Worley K."/>
            <person name="Muzny D."/>
            <person name="Gibbs R."/>
        </authorList>
    </citation>
    <scope>NUCLEOTIDE SEQUENCE</scope>
    <source>
        <strain evidence="1">Sampled in the wild</strain>
    </source>
</reference>
<evidence type="ECO:0000313" key="1">
    <source>
        <dbReference type="EMBL" id="KAG8239846.1"/>
    </source>
</evidence>
<sequence>MDRVDIGIRPLLSNLAFYLMETEEAVMKILDATLYVQHLDINPSILLAHSKMLEGQNASGIKHYNRGNQITYDIFSRGYFILVLDLTPYDSGNEDYVSLGDRGVVRIEARFNQEFKQTVTCILFAEYDATLEIDKRRNIITNFSTAIDSVQIDELLRRDRRTSKIFQGVYPSDKLSKSPVNGLYVINLDPSLLPGSHWVAIHIRDQFAEYFDSYDQHPFVAEILNFLKTFHFVTHNPIQIQSFRSDIFGEYCCLYVLSKSLGQSLQKFLDKFHHTIPHLDCRTLKLLQHNFPMEKIVVDVTFSMSGVTELAAIDLDSNRIFWGSFRRHGKFTGGGKKHQLCDPLHCDEASFEQGFISHVELLPVLEAIIEGSTALYAFSKEDCDFLGDLTSRTFISLEEELHCPPPVKSSIPTFSCLNPCHKLRNNECALRNAHALAKWLQYKRLKTEIEPLVVMLEKKEEESPPIKRKRPAGRLPRTYSNLLLQTVYYLNSVKSRSVCIGLEPARDFEAVVKFKETNNKIVIIPKSDWTPIATQKQLTPIIEKL</sequence>